<proteinExistence type="predicted"/>
<reference evidence="1" key="2">
    <citation type="journal article" date="2015" name="Fish Shellfish Immunol.">
        <title>Early steps in the European eel (Anguilla anguilla)-Vibrio vulnificus interaction in the gills: Role of the RtxA13 toxin.</title>
        <authorList>
            <person name="Callol A."/>
            <person name="Pajuelo D."/>
            <person name="Ebbesson L."/>
            <person name="Teles M."/>
            <person name="MacKenzie S."/>
            <person name="Amaro C."/>
        </authorList>
    </citation>
    <scope>NUCLEOTIDE SEQUENCE</scope>
</reference>
<sequence>MFMIYYFLYVGYAQK</sequence>
<dbReference type="EMBL" id="GBXM01072368">
    <property type="protein sequence ID" value="JAH36209.1"/>
    <property type="molecule type" value="Transcribed_RNA"/>
</dbReference>
<organism evidence="1">
    <name type="scientific">Anguilla anguilla</name>
    <name type="common">European freshwater eel</name>
    <name type="synonym">Muraena anguilla</name>
    <dbReference type="NCBI Taxonomy" id="7936"/>
    <lineage>
        <taxon>Eukaryota</taxon>
        <taxon>Metazoa</taxon>
        <taxon>Chordata</taxon>
        <taxon>Craniata</taxon>
        <taxon>Vertebrata</taxon>
        <taxon>Euteleostomi</taxon>
        <taxon>Actinopterygii</taxon>
        <taxon>Neopterygii</taxon>
        <taxon>Teleostei</taxon>
        <taxon>Anguilliformes</taxon>
        <taxon>Anguillidae</taxon>
        <taxon>Anguilla</taxon>
    </lineage>
</organism>
<reference evidence="1" key="1">
    <citation type="submission" date="2014-11" db="EMBL/GenBank/DDBJ databases">
        <authorList>
            <person name="Amaro Gonzalez C."/>
        </authorList>
    </citation>
    <scope>NUCLEOTIDE SEQUENCE</scope>
</reference>
<protein>
    <submittedName>
        <fullName evidence="1">Uncharacterized protein</fullName>
    </submittedName>
</protein>
<dbReference type="EMBL" id="GBXM01067516">
    <property type="protein sequence ID" value="JAH41061.1"/>
    <property type="molecule type" value="Transcribed_RNA"/>
</dbReference>
<evidence type="ECO:0000313" key="1">
    <source>
        <dbReference type="EMBL" id="JAH41061.1"/>
    </source>
</evidence>
<name>A0A0E9SIC1_ANGAN</name>
<accession>A0A0E9SIC1</accession>